<keyword evidence="1" id="KW-0378">Hydrolase</keyword>
<accession>A0ABX6GNU9</accession>
<sequence length="340" mass="39398">MDKRVIFAVAGSGKTTLLKNSLRETSRTLILTYTVNNEEHLRSSIISRFGFIPEGIRIMTWFEFLYAFCCRPFLQDRLTTRGLSFVQPPLRIPRTNRQHYQDRGGRLYHRRLAHLLTERGLLSAICERLVRYYDELFVDEVQDFAGHDFNFLLGLSRADLSVLFVGDFYQHTFDTSRDGNINATLHKSIDQYEGRFRASGMTVDSETLSRTWRCSPTVCEFITGQLNIHITAHGTHSTSIEMVNDAERVAALHADDSVIKLFYREHYRYGCYSMNWGASKGLDHLQDVCIVFGADHWRKLGQQTLKDLPPSSRNRLYVACSRARGNIYFVEEANLRQFRR</sequence>
<dbReference type="SUPFAM" id="SSF52540">
    <property type="entry name" value="P-loop containing nucleoside triphosphate hydrolases"/>
    <property type="match status" value="1"/>
</dbReference>
<keyword evidence="1" id="KW-0547">Nucleotide-binding</keyword>
<protein>
    <submittedName>
        <fullName evidence="1">DNA helicase UvrD</fullName>
    </submittedName>
</protein>
<gene>
    <name evidence="1" type="ORF">FO014_13870</name>
</gene>
<name>A0ABX6GNU9_9GAMM</name>
<dbReference type="Proteomes" id="UP000430368">
    <property type="component" value="Chromosome"/>
</dbReference>
<evidence type="ECO:0000313" key="1">
    <source>
        <dbReference type="EMBL" id="QHA87960.1"/>
    </source>
</evidence>
<dbReference type="EMBL" id="CP041764">
    <property type="protein sequence ID" value="QHA87960.1"/>
    <property type="molecule type" value="Genomic_DNA"/>
</dbReference>
<dbReference type="InterPro" id="IPR027417">
    <property type="entry name" value="P-loop_NTPase"/>
</dbReference>
<proteinExistence type="predicted"/>
<dbReference type="GO" id="GO:0004386">
    <property type="term" value="F:helicase activity"/>
    <property type="evidence" value="ECO:0007669"/>
    <property type="project" value="UniProtKB-KW"/>
</dbReference>
<reference evidence="1 2" key="1">
    <citation type="submission" date="2019-07" db="EMBL/GenBank/DDBJ databases">
        <title>Serratia dokdonensis sp. nov., an elicitor of systemic resistance in Nicotiana Tabacum.</title>
        <authorList>
            <person name="Son J.-S."/>
            <person name="Hwang Y.-J."/>
            <person name="Lee S.-Y."/>
            <person name="Ghim S.-Y."/>
        </authorList>
    </citation>
    <scope>NUCLEOTIDE SEQUENCE [LARGE SCALE GENOMIC DNA]</scope>
    <source>
        <strain evidence="1 2">KUDC3025</strain>
    </source>
</reference>
<keyword evidence="1" id="KW-0067">ATP-binding</keyword>
<evidence type="ECO:0000313" key="2">
    <source>
        <dbReference type="Proteomes" id="UP000430368"/>
    </source>
</evidence>
<dbReference type="RefSeq" id="WP_160029929.1">
    <property type="nucleotide sequence ID" value="NZ_CP041764.1"/>
</dbReference>
<keyword evidence="1" id="KW-0347">Helicase</keyword>
<dbReference type="Gene3D" id="3.40.50.300">
    <property type="entry name" value="P-loop containing nucleotide triphosphate hydrolases"/>
    <property type="match status" value="1"/>
</dbReference>
<organism evidence="1 2">
    <name type="scientific">Serratia rhizosphaerae</name>
    <dbReference type="NCBI Taxonomy" id="2597702"/>
    <lineage>
        <taxon>Bacteria</taxon>
        <taxon>Pseudomonadati</taxon>
        <taxon>Pseudomonadota</taxon>
        <taxon>Gammaproteobacteria</taxon>
        <taxon>Enterobacterales</taxon>
        <taxon>Yersiniaceae</taxon>
        <taxon>Serratia</taxon>
    </lineage>
</organism>
<keyword evidence="2" id="KW-1185">Reference proteome</keyword>